<dbReference type="Gene3D" id="3.60.10.10">
    <property type="entry name" value="Endonuclease/exonuclease/phosphatase"/>
    <property type="match status" value="1"/>
</dbReference>
<name>A0ABM5K2A7_DIAVI</name>
<accession>A0ABM5K2A7</accession>
<sequence length="305" mass="36285">MDAFIQEYEVVDKKSCILESMTNFNTLINNLIQPLNIMHLNIRSCQKNFDAFVIFLSECKTDFYFIILTETFKQNDLDLFQIEGYTLIYNSGTFNKNDGVIIYIKKYINHKYKIVDITVTKLIELEILLNNKKIILSALYRSPNTCPITFNNNLMNYLNNINKSDIHIFVGDININLLEYNEEFVEDYKSIMSEYGFISYINEYTRPASKTYLDHLFVKCSLNFENNIKSYIFRYHDITDHSPIALSINNFNNTNLNIMQSKMFKYFINYEKLKLDLEQENWFLVYSERDVNKSMECFITNYKII</sequence>
<dbReference type="Proteomes" id="UP001652700">
    <property type="component" value="Unplaced"/>
</dbReference>
<evidence type="ECO:0000313" key="1">
    <source>
        <dbReference type="EnsemblMetazoa" id="XP_050504323.1"/>
    </source>
</evidence>
<dbReference type="PANTHER" id="PTHR33776">
    <property type="entry name" value="ENDO/EXONUCLEASE/PHOSPHATASE DOMAIN-CONTAINING PROTEIN"/>
    <property type="match status" value="1"/>
</dbReference>
<keyword evidence="2" id="KW-1185">Reference proteome</keyword>
<dbReference type="EnsemblMetazoa" id="XM_050648366.1">
    <property type="protein sequence ID" value="XP_050504323.1"/>
    <property type="gene ID" value="LOC126883122"/>
</dbReference>
<proteinExistence type="predicted"/>
<reference evidence="1" key="1">
    <citation type="submission" date="2025-05" db="UniProtKB">
        <authorList>
            <consortium name="EnsemblMetazoa"/>
        </authorList>
    </citation>
    <scope>IDENTIFICATION</scope>
</reference>
<dbReference type="RefSeq" id="XP_050504323.1">
    <property type="nucleotide sequence ID" value="XM_050648366.1"/>
</dbReference>
<organism evidence="1 2">
    <name type="scientific">Diabrotica virgifera virgifera</name>
    <name type="common">western corn rootworm</name>
    <dbReference type="NCBI Taxonomy" id="50390"/>
    <lineage>
        <taxon>Eukaryota</taxon>
        <taxon>Metazoa</taxon>
        <taxon>Ecdysozoa</taxon>
        <taxon>Arthropoda</taxon>
        <taxon>Hexapoda</taxon>
        <taxon>Insecta</taxon>
        <taxon>Pterygota</taxon>
        <taxon>Neoptera</taxon>
        <taxon>Endopterygota</taxon>
        <taxon>Coleoptera</taxon>
        <taxon>Polyphaga</taxon>
        <taxon>Cucujiformia</taxon>
        <taxon>Chrysomeloidea</taxon>
        <taxon>Chrysomelidae</taxon>
        <taxon>Galerucinae</taxon>
        <taxon>Diabroticina</taxon>
        <taxon>Diabroticites</taxon>
        <taxon>Diabrotica</taxon>
    </lineage>
</organism>
<evidence type="ECO:0000313" key="2">
    <source>
        <dbReference type="Proteomes" id="UP001652700"/>
    </source>
</evidence>
<dbReference type="InterPro" id="IPR036691">
    <property type="entry name" value="Endo/exonu/phosph_ase_sf"/>
</dbReference>
<protein>
    <submittedName>
        <fullName evidence="1">Uncharacterized protein</fullName>
    </submittedName>
</protein>
<dbReference type="SUPFAM" id="SSF56219">
    <property type="entry name" value="DNase I-like"/>
    <property type="match status" value="1"/>
</dbReference>
<dbReference type="PANTHER" id="PTHR33776:SF4">
    <property type="entry name" value="ENDONUCLEASE_EXONUCLEASE_PHOSPHATASE DOMAIN-CONTAINING PROTEIN"/>
    <property type="match status" value="1"/>
</dbReference>
<dbReference type="GeneID" id="126883122"/>